<keyword evidence="1" id="KW-0175">Coiled coil</keyword>
<evidence type="ECO:0000256" key="1">
    <source>
        <dbReference type="SAM" id="Coils"/>
    </source>
</evidence>
<feature type="coiled-coil region" evidence="1">
    <location>
        <begin position="378"/>
        <end position="498"/>
    </location>
</feature>
<dbReference type="PROSITE" id="PS50096">
    <property type="entry name" value="IQ"/>
    <property type="match status" value="1"/>
</dbReference>
<organism evidence="3">
    <name type="scientific">Guillardia theta</name>
    <name type="common">Cryptophyte</name>
    <name type="synonym">Cryptomonas phi</name>
    <dbReference type="NCBI Taxonomy" id="55529"/>
    <lineage>
        <taxon>Eukaryota</taxon>
        <taxon>Cryptophyceae</taxon>
        <taxon>Pyrenomonadales</taxon>
        <taxon>Geminigeraceae</taxon>
        <taxon>Guillardia</taxon>
    </lineage>
</organism>
<dbReference type="AlphaFoldDB" id="A0A7S4KZF1"/>
<reference evidence="3" key="1">
    <citation type="submission" date="2021-01" db="EMBL/GenBank/DDBJ databases">
        <authorList>
            <person name="Corre E."/>
            <person name="Pelletier E."/>
            <person name="Niang G."/>
            <person name="Scheremetjew M."/>
            <person name="Finn R."/>
            <person name="Kale V."/>
            <person name="Holt S."/>
            <person name="Cochrane G."/>
            <person name="Meng A."/>
            <person name="Brown T."/>
            <person name="Cohen L."/>
        </authorList>
    </citation>
    <scope>NUCLEOTIDE SEQUENCE</scope>
    <source>
        <strain evidence="3">CCMP 2712</strain>
    </source>
</reference>
<evidence type="ECO:0000313" key="3">
    <source>
        <dbReference type="EMBL" id="CAE2310166.1"/>
    </source>
</evidence>
<feature type="coiled-coil region" evidence="1">
    <location>
        <begin position="76"/>
        <end position="103"/>
    </location>
</feature>
<proteinExistence type="predicted"/>
<gene>
    <name evidence="3" type="ORF">GTHE00462_LOCUS20899</name>
</gene>
<name>A0A7S4KZF1_GUITH</name>
<dbReference type="EMBL" id="HBKN01027031">
    <property type="protein sequence ID" value="CAE2310166.1"/>
    <property type="molecule type" value="Transcribed_RNA"/>
</dbReference>
<protein>
    <submittedName>
        <fullName evidence="3">Uncharacterized protein</fullName>
    </submittedName>
</protein>
<accession>A0A7S4KZF1</accession>
<feature type="region of interest" description="Disordered" evidence="2">
    <location>
        <begin position="1"/>
        <end position="31"/>
    </location>
</feature>
<evidence type="ECO:0000256" key="2">
    <source>
        <dbReference type="SAM" id="MobiDB-lite"/>
    </source>
</evidence>
<sequence>MQATRRPFSAPLRPSSSIRPKSAKTPKLSNLEDHCARLRQLSSLAKTPSADKETFLAVVDALENVDASRKNADASSRALAEELEEVREHNMLLQEQMVEMVEKLKMYERVHIIAEVVNKTEIEASLRDINAAILRYSGTMKGGSEEHEIAIVPPAELDKHPASSTSRPSSPSLIAKQSEMATLLRKNREEREDTLNETTRSAMSSPATVMEGIDTMLLLQDKLKALEKLVFVLKKRVIMYESNEELFNLMNKYSSVHSLLDKTTKINQENEKLRLRELRFQSEPLLRWRVCSDEKSREVLPSILLVLQNELAAYKSIVDKHALEETKRSEGSDSDVEFVHIDDILQDNLQIMNGDDGHLTDKIDFLHPASEDDMTRKLNLLELNNTNLLKKIDRMKEERKVQLEYLEVKEGLRVLEEEAKDIKSEEERLLNKEKKIAKLSRLNDSLMKQIGKWETALQSKSDAVDELNEVIASLSSQKKQLEETVVQLNKRCDAVSEHLRKSNSQLNVQSARLRSLIDLSSALALSVLPLASIPEENRRMYVGFLYREWMRAESLMLVSTIRLQKCVRGHIGRSRFKRRMGRGELPTPWQVATALKRSGSPAVNGGGGGGGEATAAVGKQKQTILEYVQPLCRILSTLPEGIRTCAATHQLVKISSMQVKSQLGDAIRQDMKQFSTYMAEAASSTDRAIQHVLSNRKDASEQCGVPLCRVPHLIPEAHVERRSGVWVGRWAQPPLHVRKNLPSQVALQTPSEKEWTEIEQQVWTRPGFSR</sequence>